<dbReference type="EMBL" id="JXTB01000051">
    <property type="protein sequence ID" value="PON70248.1"/>
    <property type="molecule type" value="Genomic_DNA"/>
</dbReference>
<sequence>MAHRMRAPLGHTAHNTGRWAERGQFHFLRLFLILSRTTSYQMASLSDLNMFHSLECGNSGPSGWGCQLHLCCL</sequence>
<dbReference type="AlphaFoldDB" id="A0A2P5DAD0"/>
<organism evidence="1 2">
    <name type="scientific">Parasponia andersonii</name>
    <name type="common">Sponia andersonii</name>
    <dbReference type="NCBI Taxonomy" id="3476"/>
    <lineage>
        <taxon>Eukaryota</taxon>
        <taxon>Viridiplantae</taxon>
        <taxon>Streptophyta</taxon>
        <taxon>Embryophyta</taxon>
        <taxon>Tracheophyta</taxon>
        <taxon>Spermatophyta</taxon>
        <taxon>Magnoliopsida</taxon>
        <taxon>eudicotyledons</taxon>
        <taxon>Gunneridae</taxon>
        <taxon>Pentapetalae</taxon>
        <taxon>rosids</taxon>
        <taxon>fabids</taxon>
        <taxon>Rosales</taxon>
        <taxon>Cannabaceae</taxon>
        <taxon>Parasponia</taxon>
    </lineage>
</organism>
<reference evidence="2" key="1">
    <citation type="submission" date="2016-06" db="EMBL/GenBank/DDBJ databases">
        <title>Parallel loss of symbiosis genes in relatives of nitrogen-fixing non-legume Parasponia.</title>
        <authorList>
            <person name="Van Velzen R."/>
            <person name="Holmer R."/>
            <person name="Bu F."/>
            <person name="Rutten L."/>
            <person name="Van Zeijl A."/>
            <person name="Liu W."/>
            <person name="Santuari L."/>
            <person name="Cao Q."/>
            <person name="Sharma T."/>
            <person name="Shen D."/>
            <person name="Roswanjaya Y."/>
            <person name="Wardhani T."/>
            <person name="Kalhor M.S."/>
            <person name="Jansen J."/>
            <person name="Van den Hoogen J."/>
            <person name="Gungor B."/>
            <person name="Hartog M."/>
            <person name="Hontelez J."/>
            <person name="Verver J."/>
            <person name="Yang W.-C."/>
            <person name="Schijlen E."/>
            <person name="Repin R."/>
            <person name="Schilthuizen M."/>
            <person name="Schranz E."/>
            <person name="Heidstra R."/>
            <person name="Miyata K."/>
            <person name="Fedorova E."/>
            <person name="Kohlen W."/>
            <person name="Bisseling T."/>
            <person name="Smit S."/>
            <person name="Geurts R."/>
        </authorList>
    </citation>
    <scope>NUCLEOTIDE SEQUENCE [LARGE SCALE GENOMIC DNA]</scope>
    <source>
        <strain evidence="2">cv. WU1-14</strain>
    </source>
</reference>
<accession>A0A2P5DAD0</accession>
<evidence type="ECO:0000313" key="1">
    <source>
        <dbReference type="EMBL" id="PON70248.1"/>
    </source>
</evidence>
<dbReference type="Proteomes" id="UP000237105">
    <property type="component" value="Unassembled WGS sequence"/>
</dbReference>
<name>A0A2P5DAD0_PARAD</name>
<gene>
    <name evidence="1" type="ORF">PanWU01x14_081720</name>
</gene>
<proteinExistence type="predicted"/>
<comment type="caution">
    <text evidence="1">The sequence shown here is derived from an EMBL/GenBank/DDBJ whole genome shotgun (WGS) entry which is preliminary data.</text>
</comment>
<keyword evidence="2" id="KW-1185">Reference proteome</keyword>
<protein>
    <submittedName>
        <fullName evidence="1">Uncharacterized protein</fullName>
    </submittedName>
</protein>
<evidence type="ECO:0000313" key="2">
    <source>
        <dbReference type="Proteomes" id="UP000237105"/>
    </source>
</evidence>